<evidence type="ECO:0000313" key="2">
    <source>
        <dbReference type="Proteomes" id="UP000324222"/>
    </source>
</evidence>
<proteinExistence type="predicted"/>
<evidence type="ECO:0000313" key="1">
    <source>
        <dbReference type="EMBL" id="MPC32714.1"/>
    </source>
</evidence>
<dbReference type="AlphaFoldDB" id="A0A5B7EJL5"/>
<organism evidence="1 2">
    <name type="scientific">Portunus trituberculatus</name>
    <name type="common">Swimming crab</name>
    <name type="synonym">Neptunus trituberculatus</name>
    <dbReference type="NCBI Taxonomy" id="210409"/>
    <lineage>
        <taxon>Eukaryota</taxon>
        <taxon>Metazoa</taxon>
        <taxon>Ecdysozoa</taxon>
        <taxon>Arthropoda</taxon>
        <taxon>Crustacea</taxon>
        <taxon>Multicrustacea</taxon>
        <taxon>Malacostraca</taxon>
        <taxon>Eumalacostraca</taxon>
        <taxon>Eucarida</taxon>
        <taxon>Decapoda</taxon>
        <taxon>Pleocyemata</taxon>
        <taxon>Brachyura</taxon>
        <taxon>Eubrachyura</taxon>
        <taxon>Portunoidea</taxon>
        <taxon>Portunidae</taxon>
        <taxon>Portuninae</taxon>
        <taxon>Portunus</taxon>
    </lineage>
</organism>
<dbReference type="EMBL" id="VSRR010002679">
    <property type="protein sequence ID" value="MPC32714.1"/>
    <property type="molecule type" value="Genomic_DNA"/>
</dbReference>
<name>A0A5B7EJL5_PORTR</name>
<reference evidence="1 2" key="1">
    <citation type="submission" date="2019-05" db="EMBL/GenBank/DDBJ databases">
        <title>Another draft genome of Portunus trituberculatus and its Hox gene families provides insights of decapod evolution.</title>
        <authorList>
            <person name="Jeong J.-H."/>
            <person name="Song I."/>
            <person name="Kim S."/>
            <person name="Choi T."/>
            <person name="Kim D."/>
            <person name="Ryu S."/>
            <person name="Kim W."/>
        </authorList>
    </citation>
    <scope>NUCLEOTIDE SEQUENCE [LARGE SCALE GENOMIC DNA]</scope>
    <source>
        <tissue evidence="1">Muscle</tissue>
    </source>
</reference>
<accession>A0A5B7EJL5</accession>
<dbReference type="Proteomes" id="UP000324222">
    <property type="component" value="Unassembled WGS sequence"/>
</dbReference>
<gene>
    <name evidence="1" type="ORF">E2C01_026040</name>
</gene>
<keyword evidence="2" id="KW-1185">Reference proteome</keyword>
<sequence length="101" mass="11587">MNPASCALQAIVRSCHSRVEVETAQRYSLHPEYQKFPTLSYKRYLSVIEREEQASTTTCTSMPLSKRSRAVCCTHTWASIPHSTTDFTWRATYSTKSTYDL</sequence>
<protein>
    <submittedName>
        <fullName evidence="1">Uncharacterized protein</fullName>
    </submittedName>
</protein>
<comment type="caution">
    <text evidence="1">The sequence shown here is derived from an EMBL/GenBank/DDBJ whole genome shotgun (WGS) entry which is preliminary data.</text>
</comment>